<evidence type="ECO:0000256" key="7">
    <source>
        <dbReference type="ARBA" id="ARBA00023136"/>
    </source>
</evidence>
<dbReference type="EMBL" id="JAAAIM010002599">
    <property type="protein sequence ID" value="KAG0271985.1"/>
    <property type="molecule type" value="Genomic_DNA"/>
</dbReference>
<comment type="subcellular location">
    <subcellularLocation>
        <location evidence="1">Membrane</location>
        <topology evidence="1">Multi-pass membrane protein</topology>
    </subcellularLocation>
</comment>
<dbReference type="SUPFAM" id="SSF52540">
    <property type="entry name" value="P-loop containing nucleoside triphosphate hydrolases"/>
    <property type="match status" value="1"/>
</dbReference>
<accession>A0ABQ7JH98</accession>
<organism evidence="10 11">
    <name type="scientific">Linnemannia gamsii</name>
    <dbReference type="NCBI Taxonomy" id="64522"/>
    <lineage>
        <taxon>Eukaryota</taxon>
        <taxon>Fungi</taxon>
        <taxon>Fungi incertae sedis</taxon>
        <taxon>Mucoromycota</taxon>
        <taxon>Mortierellomycotina</taxon>
        <taxon>Mortierellomycetes</taxon>
        <taxon>Mortierellales</taxon>
        <taxon>Mortierellaceae</taxon>
        <taxon>Linnemannia</taxon>
    </lineage>
</organism>
<keyword evidence="5" id="KW-0067">ATP-binding</keyword>
<reference evidence="10 11" key="1">
    <citation type="journal article" date="2020" name="Fungal Divers.">
        <title>Resolving the Mortierellaceae phylogeny through synthesis of multi-gene phylogenetics and phylogenomics.</title>
        <authorList>
            <person name="Vandepol N."/>
            <person name="Liber J."/>
            <person name="Desiro A."/>
            <person name="Na H."/>
            <person name="Kennedy M."/>
            <person name="Barry K."/>
            <person name="Grigoriev I.V."/>
            <person name="Miller A.N."/>
            <person name="O'Donnell K."/>
            <person name="Stajich J.E."/>
            <person name="Bonito G."/>
        </authorList>
    </citation>
    <scope>NUCLEOTIDE SEQUENCE [LARGE SCALE GENOMIC DNA]</scope>
    <source>
        <strain evidence="10 11">AD045</strain>
    </source>
</reference>
<evidence type="ECO:0000256" key="1">
    <source>
        <dbReference type="ARBA" id="ARBA00004141"/>
    </source>
</evidence>
<keyword evidence="6 8" id="KW-1133">Transmembrane helix</keyword>
<evidence type="ECO:0000256" key="2">
    <source>
        <dbReference type="ARBA" id="ARBA00022448"/>
    </source>
</evidence>
<feature type="transmembrane region" description="Helical" evidence="8">
    <location>
        <begin position="198"/>
        <end position="216"/>
    </location>
</feature>
<keyword evidence="3 8" id="KW-0812">Transmembrane</keyword>
<sequence length="384" mass="42476">MIYRKSLKLSPQSRQKSTVGEITNHMAVDAEKLSLGFNLMPLILVIPTELIVGCFLLYRILGWSLCAGFAVFFIITPIQGKFVGFLSDYEEDKMGRMDTRVRMMSEVLSNIKIVKLYGWEDAFRKKIDGLRGLEIKAEKSIATLRSCFAIFFSSITLLMALATFSVYSTIGGPNFTPGRMTPEVIFVSMGLFGMLNKPLGLVSMIISLSIAVKIGVGRIEVFLLQEEIDTTVVQRYSRQKSQKAIAIEIEDGIFAWEKEDPVVADADTLEVSDAEAERQPLLSGSAANTTTRKPYRPTLCNINLDITFGSLTAVVGRIGQGKSSLLNAIMGEMYKKQGSIKVYGDVAYVPQQAWICNATVKDNILFGKSFDQDLYDQIVTASGL</sequence>
<dbReference type="InterPro" id="IPR050173">
    <property type="entry name" value="ABC_transporter_C-like"/>
</dbReference>
<dbReference type="Pfam" id="PF00005">
    <property type="entry name" value="ABC_tran"/>
    <property type="match status" value="1"/>
</dbReference>
<evidence type="ECO:0000313" key="10">
    <source>
        <dbReference type="EMBL" id="KAG0271985.1"/>
    </source>
</evidence>
<dbReference type="SUPFAM" id="SSF90123">
    <property type="entry name" value="ABC transporter transmembrane region"/>
    <property type="match status" value="1"/>
</dbReference>
<feature type="transmembrane region" description="Helical" evidence="8">
    <location>
        <begin position="67"/>
        <end position="87"/>
    </location>
</feature>
<keyword evidence="4" id="KW-0547">Nucleotide-binding</keyword>
<evidence type="ECO:0000256" key="8">
    <source>
        <dbReference type="SAM" id="Phobius"/>
    </source>
</evidence>
<feature type="non-terminal residue" evidence="10">
    <location>
        <position position="384"/>
    </location>
</feature>
<protein>
    <submittedName>
        <fullName evidence="10">Multidrug resistance-associated protein 1</fullName>
    </submittedName>
</protein>
<dbReference type="InterPro" id="IPR044746">
    <property type="entry name" value="ABCC_6TM_D1"/>
</dbReference>
<gene>
    <name evidence="10" type="primary">ABCC1_8</name>
    <name evidence="10" type="ORF">BGZ96_005506</name>
</gene>
<dbReference type="CDD" id="cd18579">
    <property type="entry name" value="ABC_6TM_ABCC_D1"/>
    <property type="match status" value="1"/>
</dbReference>
<keyword evidence="2" id="KW-0813">Transport</keyword>
<keyword evidence="11" id="KW-1185">Reference proteome</keyword>
<dbReference type="PANTHER" id="PTHR24223">
    <property type="entry name" value="ATP-BINDING CASSETTE SUB-FAMILY C"/>
    <property type="match status" value="1"/>
</dbReference>
<dbReference type="Gene3D" id="3.40.50.300">
    <property type="entry name" value="P-loop containing nucleotide triphosphate hydrolases"/>
    <property type="match status" value="1"/>
</dbReference>
<feature type="transmembrane region" description="Helical" evidence="8">
    <location>
        <begin position="42"/>
        <end position="61"/>
    </location>
</feature>
<evidence type="ECO:0000256" key="3">
    <source>
        <dbReference type="ARBA" id="ARBA00022692"/>
    </source>
</evidence>
<evidence type="ECO:0000259" key="9">
    <source>
        <dbReference type="PROSITE" id="PS50929"/>
    </source>
</evidence>
<dbReference type="PROSITE" id="PS50929">
    <property type="entry name" value="ABC_TM1F"/>
    <property type="match status" value="1"/>
</dbReference>
<evidence type="ECO:0000256" key="4">
    <source>
        <dbReference type="ARBA" id="ARBA00022741"/>
    </source>
</evidence>
<name>A0ABQ7JH98_9FUNG</name>
<dbReference type="Gene3D" id="1.20.1560.10">
    <property type="entry name" value="ABC transporter type 1, transmembrane domain"/>
    <property type="match status" value="1"/>
</dbReference>
<comment type="caution">
    <text evidence="10">The sequence shown here is derived from an EMBL/GenBank/DDBJ whole genome shotgun (WGS) entry which is preliminary data.</text>
</comment>
<dbReference type="InterPro" id="IPR027417">
    <property type="entry name" value="P-loop_NTPase"/>
</dbReference>
<dbReference type="InterPro" id="IPR011527">
    <property type="entry name" value="ABC1_TM_dom"/>
</dbReference>
<dbReference type="InterPro" id="IPR036640">
    <property type="entry name" value="ABC1_TM_sf"/>
</dbReference>
<evidence type="ECO:0000256" key="5">
    <source>
        <dbReference type="ARBA" id="ARBA00022840"/>
    </source>
</evidence>
<evidence type="ECO:0000313" key="11">
    <source>
        <dbReference type="Proteomes" id="UP001194696"/>
    </source>
</evidence>
<evidence type="ECO:0000256" key="6">
    <source>
        <dbReference type="ARBA" id="ARBA00022989"/>
    </source>
</evidence>
<dbReference type="InterPro" id="IPR003439">
    <property type="entry name" value="ABC_transporter-like_ATP-bd"/>
</dbReference>
<feature type="domain" description="ABC transmembrane type-1" evidence="9">
    <location>
        <begin position="1"/>
        <end position="211"/>
    </location>
</feature>
<dbReference type="Pfam" id="PF00664">
    <property type="entry name" value="ABC_membrane"/>
    <property type="match status" value="1"/>
</dbReference>
<keyword evidence="7 8" id="KW-0472">Membrane</keyword>
<feature type="transmembrane region" description="Helical" evidence="8">
    <location>
        <begin position="148"/>
        <end position="170"/>
    </location>
</feature>
<dbReference type="Proteomes" id="UP001194696">
    <property type="component" value="Unassembled WGS sequence"/>
</dbReference>
<proteinExistence type="predicted"/>